<organism evidence="2 3">
    <name type="scientific">Ambispora leptoticha</name>
    <dbReference type="NCBI Taxonomy" id="144679"/>
    <lineage>
        <taxon>Eukaryota</taxon>
        <taxon>Fungi</taxon>
        <taxon>Fungi incertae sedis</taxon>
        <taxon>Mucoromycota</taxon>
        <taxon>Glomeromycotina</taxon>
        <taxon>Glomeromycetes</taxon>
        <taxon>Archaeosporales</taxon>
        <taxon>Ambisporaceae</taxon>
        <taxon>Ambispora</taxon>
    </lineage>
</organism>
<dbReference type="SMART" id="SM01126">
    <property type="entry name" value="DDE_Tnp_IS1595"/>
    <property type="match status" value="1"/>
</dbReference>
<dbReference type="PANTHER" id="PTHR47163">
    <property type="entry name" value="DDE_TNP_IS1595 DOMAIN-CONTAINING PROTEIN"/>
    <property type="match status" value="1"/>
</dbReference>
<evidence type="ECO:0000313" key="2">
    <source>
        <dbReference type="EMBL" id="CAG8631963.1"/>
    </source>
</evidence>
<accession>A0A9N9DAJ0</accession>
<proteinExistence type="predicted"/>
<gene>
    <name evidence="2" type="ORF">ALEPTO_LOCUS9392</name>
</gene>
<dbReference type="Proteomes" id="UP000789508">
    <property type="component" value="Unassembled WGS sequence"/>
</dbReference>
<dbReference type="EMBL" id="CAJVPS010007118">
    <property type="protein sequence ID" value="CAG8631963.1"/>
    <property type="molecule type" value="Genomic_DNA"/>
</dbReference>
<dbReference type="InterPro" id="IPR024445">
    <property type="entry name" value="Tnp_ISXO2-like"/>
</dbReference>
<dbReference type="AlphaFoldDB" id="A0A9N9DAJ0"/>
<protein>
    <submittedName>
        <fullName evidence="2">11305_t:CDS:1</fullName>
    </submittedName>
</protein>
<dbReference type="Pfam" id="PF12762">
    <property type="entry name" value="DDE_Tnp_IS1595"/>
    <property type="match status" value="1"/>
</dbReference>
<reference evidence="2" key="1">
    <citation type="submission" date="2021-06" db="EMBL/GenBank/DDBJ databases">
        <authorList>
            <person name="Kallberg Y."/>
            <person name="Tangrot J."/>
            <person name="Rosling A."/>
        </authorList>
    </citation>
    <scope>NUCLEOTIDE SEQUENCE</scope>
    <source>
        <strain evidence="2">FL130A</strain>
    </source>
</reference>
<dbReference type="PANTHER" id="PTHR47163:SF2">
    <property type="entry name" value="SI:DKEY-17M8.2"/>
    <property type="match status" value="1"/>
</dbReference>
<keyword evidence="3" id="KW-1185">Reference proteome</keyword>
<dbReference type="InterPro" id="IPR053164">
    <property type="entry name" value="IS1016-like_transposase"/>
</dbReference>
<name>A0A9N9DAJ0_9GLOM</name>
<dbReference type="OrthoDB" id="5598606at2759"/>
<feature type="domain" description="ISXO2-like transposase" evidence="1">
    <location>
        <begin position="94"/>
        <end position="236"/>
    </location>
</feature>
<comment type="caution">
    <text evidence="2">The sequence shown here is derived from an EMBL/GenBank/DDBJ whole genome shotgun (WGS) entry which is preliminary data.</text>
</comment>
<evidence type="ECO:0000259" key="1">
    <source>
        <dbReference type="SMART" id="SM01126"/>
    </source>
</evidence>
<sequence>MTHTPSYRELQRIFELEAQAIEYLQGKEVLPKQMKCSKCNQNMTLNDTVFNCVKRACRKRMSIFTNTVFYGVNTPCNHIFKELVSFNLEEEHQQIGGQDIIVEIDKSKFGTRKTWIYNEEINEFKMKLNYIWVFGGVERTPQQKMFAMIVEDRSADKLLKQIDKHIHPESVIYSDIWKGYQNIYSWLGIQHHAVNHSQGFTMKDTNPVTEEIQVYHTNTIVAHWQVIKSKIPPRERCYLFTELLTAKISDPTGNTDIIEEIETDDNDQTEVIEE</sequence>
<evidence type="ECO:0000313" key="3">
    <source>
        <dbReference type="Proteomes" id="UP000789508"/>
    </source>
</evidence>